<evidence type="ECO:0000256" key="1">
    <source>
        <dbReference type="SAM" id="MobiDB-lite"/>
    </source>
</evidence>
<dbReference type="AlphaFoldDB" id="K0RG24"/>
<name>K0RG24_THAOC</name>
<dbReference type="EMBL" id="AGNL01040303">
    <property type="protein sequence ID" value="EJK52175.1"/>
    <property type="molecule type" value="Genomic_DNA"/>
</dbReference>
<organism evidence="2 3">
    <name type="scientific">Thalassiosira oceanica</name>
    <name type="common">Marine diatom</name>
    <dbReference type="NCBI Taxonomy" id="159749"/>
    <lineage>
        <taxon>Eukaryota</taxon>
        <taxon>Sar</taxon>
        <taxon>Stramenopiles</taxon>
        <taxon>Ochrophyta</taxon>
        <taxon>Bacillariophyta</taxon>
        <taxon>Coscinodiscophyceae</taxon>
        <taxon>Thalassiosirophycidae</taxon>
        <taxon>Thalassiosirales</taxon>
        <taxon>Thalassiosiraceae</taxon>
        <taxon>Thalassiosira</taxon>
    </lineage>
</organism>
<evidence type="ECO:0000313" key="3">
    <source>
        <dbReference type="Proteomes" id="UP000266841"/>
    </source>
</evidence>
<protein>
    <submittedName>
        <fullName evidence="2">Uncharacterized protein</fullName>
    </submittedName>
</protein>
<feature type="compositionally biased region" description="Gly residues" evidence="1">
    <location>
        <begin position="1"/>
        <end position="12"/>
    </location>
</feature>
<keyword evidence="3" id="KW-1185">Reference proteome</keyword>
<sequence>MAGSGQRSGDGGGPPPGFLLQSVKEGPGQVAVHARGAGVHACIAGEAEGQVRQQRQFVGIMESYMLAVSQTEPS</sequence>
<reference evidence="2 3" key="1">
    <citation type="journal article" date="2012" name="Genome Biol.">
        <title>Genome and low-iron response of an oceanic diatom adapted to chronic iron limitation.</title>
        <authorList>
            <person name="Lommer M."/>
            <person name="Specht M."/>
            <person name="Roy A.S."/>
            <person name="Kraemer L."/>
            <person name="Andreson R."/>
            <person name="Gutowska M.A."/>
            <person name="Wolf J."/>
            <person name="Bergner S.V."/>
            <person name="Schilhabel M.B."/>
            <person name="Klostermeier U.C."/>
            <person name="Beiko R.G."/>
            <person name="Rosenstiel P."/>
            <person name="Hippler M."/>
            <person name="Laroche J."/>
        </authorList>
    </citation>
    <scope>NUCLEOTIDE SEQUENCE [LARGE SCALE GENOMIC DNA]</scope>
    <source>
        <strain evidence="2 3">CCMP1005</strain>
    </source>
</reference>
<proteinExistence type="predicted"/>
<gene>
    <name evidence="2" type="ORF">THAOC_28579</name>
</gene>
<feature type="region of interest" description="Disordered" evidence="1">
    <location>
        <begin position="1"/>
        <end position="21"/>
    </location>
</feature>
<evidence type="ECO:0000313" key="2">
    <source>
        <dbReference type="EMBL" id="EJK52175.1"/>
    </source>
</evidence>
<dbReference type="Proteomes" id="UP000266841">
    <property type="component" value="Unassembled WGS sequence"/>
</dbReference>
<comment type="caution">
    <text evidence="2">The sequence shown here is derived from an EMBL/GenBank/DDBJ whole genome shotgun (WGS) entry which is preliminary data.</text>
</comment>
<accession>K0RG24</accession>